<dbReference type="PANTHER" id="PTHR30037">
    <property type="entry name" value="DNA-3-METHYLADENINE GLYCOSYLASE 1"/>
    <property type="match status" value="1"/>
</dbReference>
<dbReference type="InterPro" id="IPR052891">
    <property type="entry name" value="DNA-3mA_glycosylase"/>
</dbReference>
<evidence type="ECO:0000313" key="3">
    <source>
        <dbReference type="Proteomes" id="UP000292886"/>
    </source>
</evidence>
<evidence type="ECO:0000313" key="2">
    <source>
        <dbReference type="EMBL" id="QBO35507.1"/>
    </source>
</evidence>
<dbReference type="SUPFAM" id="SSF48150">
    <property type="entry name" value="DNA-glycosylase"/>
    <property type="match status" value="1"/>
</dbReference>
<feature type="binding site" evidence="1">
    <location>
        <position position="21"/>
    </location>
    <ligand>
        <name>Zn(2+)</name>
        <dbReference type="ChEBI" id="CHEBI:29105"/>
    </ligand>
</feature>
<keyword evidence="3" id="KW-1185">Reference proteome</keyword>
<keyword evidence="1" id="KW-0479">Metal-binding</keyword>
<dbReference type="PANTHER" id="PTHR30037:SF4">
    <property type="entry name" value="DNA-3-METHYLADENINE GLYCOSYLASE I"/>
    <property type="match status" value="1"/>
</dbReference>
<keyword evidence="1" id="KW-0862">Zinc</keyword>
<feature type="binding site" evidence="1">
    <location>
        <position position="179"/>
    </location>
    <ligand>
        <name>Zn(2+)</name>
        <dbReference type="ChEBI" id="CHEBI:29105"/>
    </ligand>
</feature>
<organism evidence="2 3">
    <name type="scientific">Periweissella cryptocerci</name>
    <dbReference type="NCBI Taxonomy" id="2506420"/>
    <lineage>
        <taxon>Bacteria</taxon>
        <taxon>Bacillati</taxon>
        <taxon>Bacillota</taxon>
        <taxon>Bacilli</taxon>
        <taxon>Lactobacillales</taxon>
        <taxon>Lactobacillaceae</taxon>
        <taxon>Periweissella</taxon>
    </lineage>
</organism>
<dbReference type="Pfam" id="PF03352">
    <property type="entry name" value="Adenine_glyco"/>
    <property type="match status" value="1"/>
</dbReference>
<feature type="binding site" evidence="1">
    <location>
        <position position="183"/>
    </location>
    <ligand>
        <name>Zn(2+)</name>
        <dbReference type="ChEBI" id="CHEBI:29105"/>
    </ligand>
</feature>
<dbReference type="InterPro" id="IPR011257">
    <property type="entry name" value="DNA_glycosylase"/>
</dbReference>
<gene>
    <name evidence="2" type="ORF">EQG49_03070</name>
</gene>
<dbReference type="GO" id="GO:0046872">
    <property type="term" value="F:metal ion binding"/>
    <property type="evidence" value="ECO:0007669"/>
    <property type="project" value="UniProtKB-KW"/>
</dbReference>
<reference evidence="3" key="1">
    <citation type="submission" date="2019-03" db="EMBL/GenBank/DDBJ databases">
        <title>Weissella sp. 26KH-42 Genome sequencing.</title>
        <authorList>
            <person name="Heo J."/>
            <person name="Kim S.-J."/>
            <person name="Kim J.-S."/>
            <person name="Hong S.-B."/>
            <person name="Kwon S.-W."/>
        </authorList>
    </citation>
    <scope>NUCLEOTIDE SEQUENCE [LARGE SCALE GENOMIC DNA]</scope>
    <source>
        <strain evidence="3">26KH-42</strain>
    </source>
</reference>
<dbReference type="GO" id="GO:0008725">
    <property type="term" value="F:DNA-3-methyladenine glycosylase activity"/>
    <property type="evidence" value="ECO:0007669"/>
    <property type="project" value="InterPro"/>
</dbReference>
<dbReference type="GO" id="GO:0006284">
    <property type="term" value="P:base-excision repair"/>
    <property type="evidence" value="ECO:0007669"/>
    <property type="project" value="InterPro"/>
</dbReference>
<dbReference type="AlphaFoldDB" id="A0A4P6YS56"/>
<proteinExistence type="predicted"/>
<dbReference type="EMBL" id="CP037940">
    <property type="protein sequence ID" value="QBO35507.1"/>
    <property type="molecule type" value="Genomic_DNA"/>
</dbReference>
<dbReference type="OrthoDB" id="9807664at2"/>
<dbReference type="KEGG" id="wei:EQG49_03070"/>
<feature type="binding site" evidence="1">
    <location>
        <position position="7"/>
    </location>
    <ligand>
        <name>Zn(2+)</name>
        <dbReference type="ChEBI" id="CHEBI:29105"/>
    </ligand>
</feature>
<sequence>MDNRKRCEWVEVGNEAYYRYHDEEWGQPLYDDHELFELLCMETYQAGLSWQLVINKRDAFHRAFHDYEVTKVAAMTSDDVELLMDDASIIRNRMKLQATITNAQAFLAIQQEYGSFAKFFWSFVADNPIDHKITVMGDIPTKNDLSESVAKAFKKKGFKFLGPVSMYSYLQGAGLINDHELSCEWH</sequence>
<accession>A0A4P6YS56</accession>
<protein>
    <submittedName>
        <fullName evidence="2">DNA-3-methyladenine glycosylase I</fullName>
    </submittedName>
</protein>
<name>A0A4P6YS56_9LACO</name>
<dbReference type="Proteomes" id="UP000292886">
    <property type="component" value="Chromosome"/>
</dbReference>
<dbReference type="Gene3D" id="1.10.340.30">
    <property type="entry name" value="Hypothetical protein, domain 2"/>
    <property type="match status" value="1"/>
</dbReference>
<evidence type="ECO:0000256" key="1">
    <source>
        <dbReference type="PIRSR" id="PIRSR605019-1"/>
    </source>
</evidence>
<dbReference type="RefSeq" id="WP_133362586.1">
    <property type="nucleotide sequence ID" value="NZ_CP037940.1"/>
</dbReference>
<dbReference type="InterPro" id="IPR005019">
    <property type="entry name" value="Adenine_glyco"/>
</dbReference>